<proteinExistence type="predicted"/>
<evidence type="ECO:0000313" key="1">
    <source>
        <dbReference type="EMBL" id="KKE85666.1"/>
    </source>
</evidence>
<dbReference type="EMBL" id="AUXW01000016">
    <property type="protein sequence ID" value="KKE85666.1"/>
    <property type="molecule type" value="Genomic_DNA"/>
</dbReference>
<dbReference type="AlphaFoldDB" id="A0A0F6AIF2"/>
<evidence type="ECO:0000313" key="2">
    <source>
        <dbReference type="Proteomes" id="UP000033434"/>
    </source>
</evidence>
<protein>
    <submittedName>
        <fullName evidence="1">Uncharacterized protein</fullName>
    </submittedName>
</protein>
<organism evidence="1 2">
    <name type="scientific">Pseudoalteromonas luteoviolacea S4054</name>
    <dbReference type="NCBI Taxonomy" id="1129367"/>
    <lineage>
        <taxon>Bacteria</taxon>
        <taxon>Pseudomonadati</taxon>
        <taxon>Pseudomonadota</taxon>
        <taxon>Gammaproteobacteria</taxon>
        <taxon>Alteromonadales</taxon>
        <taxon>Pseudoalteromonadaceae</taxon>
        <taxon>Pseudoalteromonas</taxon>
    </lineage>
</organism>
<gene>
    <name evidence="1" type="ORF">N479_25240</name>
</gene>
<comment type="caution">
    <text evidence="1">The sequence shown here is derived from an EMBL/GenBank/DDBJ whole genome shotgun (WGS) entry which is preliminary data.</text>
</comment>
<name>A0A0F6AIF2_9GAMM</name>
<dbReference type="Proteomes" id="UP000033434">
    <property type="component" value="Unassembled WGS sequence"/>
</dbReference>
<dbReference type="PATRIC" id="fig|1129367.4.peg.255"/>
<reference evidence="1 2" key="1">
    <citation type="journal article" date="2015" name="BMC Genomics">
        <title>Genome mining reveals unlocked bioactive potential of marine Gram-negative bacteria.</title>
        <authorList>
            <person name="Machado H."/>
            <person name="Sonnenschein E.C."/>
            <person name="Melchiorsen J."/>
            <person name="Gram L."/>
        </authorList>
    </citation>
    <scope>NUCLEOTIDE SEQUENCE [LARGE SCALE GENOMIC DNA]</scope>
    <source>
        <strain evidence="1 2">S4054</strain>
    </source>
</reference>
<sequence>MEAKEQDSIYRPKDDELVSRINAYHTVMKEKRNIELSLDLFKDKEWAERLGSTQELEQAHKVISTSLEKAIMSFSDSDLKKASEQKLLDDTQLHEMRINQAKVKLGTLRQSQDSYEKKHGKSI</sequence>
<accession>A0A0F6AIF2</accession>
<dbReference type="RefSeq" id="WP_046354167.1">
    <property type="nucleotide sequence ID" value="NZ_AUXW01000016.1"/>
</dbReference>